<feature type="compositionally biased region" description="Low complexity" evidence="3">
    <location>
        <begin position="711"/>
        <end position="720"/>
    </location>
</feature>
<feature type="compositionally biased region" description="Pro residues" evidence="3">
    <location>
        <begin position="484"/>
        <end position="493"/>
    </location>
</feature>
<dbReference type="SUPFAM" id="SSF49562">
    <property type="entry name" value="C2 domain (Calcium/lipid-binding domain, CaLB)"/>
    <property type="match status" value="1"/>
</dbReference>
<dbReference type="PROSITE" id="PS50004">
    <property type="entry name" value="C2"/>
    <property type="match status" value="1"/>
</dbReference>
<dbReference type="EMBL" id="LNZH02000215">
    <property type="protein sequence ID" value="OCB84475.1"/>
    <property type="molecule type" value="Genomic_DNA"/>
</dbReference>
<evidence type="ECO:0000256" key="3">
    <source>
        <dbReference type="SAM" id="MobiDB-lite"/>
    </source>
</evidence>
<feature type="region of interest" description="Disordered" evidence="3">
    <location>
        <begin position="413"/>
        <end position="468"/>
    </location>
</feature>
<dbReference type="Proteomes" id="UP000757232">
    <property type="component" value="Unassembled WGS sequence"/>
</dbReference>
<reference evidence="5" key="1">
    <citation type="submission" date="2016-06" db="EMBL/GenBank/DDBJ databases">
        <title>Draft Genome sequence of the fungus Inonotus baumii.</title>
        <authorList>
            <person name="Zhu H."/>
            <person name="Lin W."/>
        </authorList>
    </citation>
    <scope>NUCLEOTIDE SEQUENCE</scope>
    <source>
        <strain evidence="5">821</strain>
    </source>
</reference>
<feature type="compositionally biased region" description="Low complexity" evidence="3">
    <location>
        <begin position="293"/>
        <end position="316"/>
    </location>
</feature>
<gene>
    <name evidence="5" type="ORF">A7U60_g8461</name>
</gene>
<dbReference type="Gene3D" id="2.60.40.150">
    <property type="entry name" value="C2 domain"/>
    <property type="match status" value="1"/>
</dbReference>
<feature type="compositionally biased region" description="Pro residues" evidence="3">
    <location>
        <begin position="736"/>
        <end position="745"/>
    </location>
</feature>
<evidence type="ECO:0000313" key="6">
    <source>
        <dbReference type="Proteomes" id="UP000757232"/>
    </source>
</evidence>
<feature type="compositionally biased region" description="Polar residues" evidence="3">
    <location>
        <begin position="543"/>
        <end position="556"/>
    </location>
</feature>
<name>A0A9Q5HR64_SANBA</name>
<dbReference type="AlphaFoldDB" id="A0A9Q5HR64"/>
<evidence type="ECO:0000313" key="5">
    <source>
        <dbReference type="EMBL" id="OCB84475.1"/>
    </source>
</evidence>
<dbReference type="SMART" id="SM00239">
    <property type="entry name" value="C2"/>
    <property type="match status" value="1"/>
</dbReference>
<keyword evidence="6" id="KW-1185">Reference proteome</keyword>
<keyword evidence="1" id="KW-0479">Metal-binding</keyword>
<feature type="region of interest" description="Disordered" evidence="3">
    <location>
        <begin position="185"/>
        <end position="239"/>
    </location>
</feature>
<dbReference type="Pfam" id="PF00168">
    <property type="entry name" value="C2"/>
    <property type="match status" value="1"/>
</dbReference>
<keyword evidence="2" id="KW-0106">Calcium</keyword>
<sequence>MSATPREVGTLVVVILKAQHLPNKQRIGKQDPYCCVTLNGEKRRTRSIKRGGQHPEWDEEVRFTLFEDTEDTPARSASAGASESSSSLATSNSTPSEGGVGTTTPPLPPPKEKEGSRKRKKVKGGNVMHVACFADDPKEPELIGETMVDLTEVLTKGETDEWFVLSNKDKFSGEVYLELTFWSNEKPPEKKNKSALMRPNKQYGGPGSFVPSESESSFGSVDSRSSIPSSLHTASSLAQLDLYRPPYEQTIRSQSTGRTLDQLADEFGGLNVGHERRRESYSPPRTGYTPRPSNSTYSSFSSSNSYHSNGYGSENYDSGYDNPATPVPRGQHHRSSFGEPGQPIPVYQSPYETNTVHSAGYPPVRARSASSMYSVPSASSGFAPVTTPTPSGFGPNTTPTPSGFAPVQTGTPAPSGFMPPPAQTPVPTGYPPQPTQTPVQYGYGPPQAHTPGSSGFAPPTSAMGYHQPPAPVQAYSAYHQYPPTGPASAPPMSYPSGQMSAFSTPPHSAPPQQYTSAPSPPHPNVVSQQYLDTYPPKTPSPPQQYQAPTPVQTTPGSRPLPMPSQKNGMNPVTPPHIPMPAPQHGGSPAHSGQSMYANTPPHVQQIQPYQQVQGQPPQQSHPLPAPPGPPLQLPANTTGPHSVMHQHQQNGFIPPPPPPPLSNKLPGPPPLPPVQVYHQQNASDPSNGYGNSPIRPPLPQPPMSASGSVHSNGPNPQNPQHQPPPGPSMQGSSVFYPPPPPPPLPNRRVVSTPHHPLPQPPATAPPMPAMPSIMPQRSVYPGEIFNPGPPPRPPVQVGYDIWHPSQTQ</sequence>
<feature type="compositionally biased region" description="Pro residues" evidence="3">
    <location>
        <begin position="623"/>
        <end position="632"/>
    </location>
</feature>
<dbReference type="InterPro" id="IPR037791">
    <property type="entry name" value="C2_fungal_Inn1"/>
</dbReference>
<protein>
    <recommendedName>
        <fullName evidence="4">C2 domain-containing protein</fullName>
    </recommendedName>
</protein>
<organism evidence="5 6">
    <name type="scientific">Sanghuangporus baumii</name>
    <name type="common">Phellinus baumii</name>
    <dbReference type="NCBI Taxonomy" id="108892"/>
    <lineage>
        <taxon>Eukaryota</taxon>
        <taxon>Fungi</taxon>
        <taxon>Dikarya</taxon>
        <taxon>Basidiomycota</taxon>
        <taxon>Agaricomycotina</taxon>
        <taxon>Agaricomycetes</taxon>
        <taxon>Hymenochaetales</taxon>
        <taxon>Hymenochaetaceae</taxon>
        <taxon>Sanghuangporus</taxon>
    </lineage>
</organism>
<feature type="compositionally biased region" description="Pro residues" evidence="3">
    <location>
        <begin position="417"/>
        <end position="435"/>
    </location>
</feature>
<dbReference type="InterPro" id="IPR035892">
    <property type="entry name" value="C2_domain_sf"/>
</dbReference>
<feature type="compositionally biased region" description="Low complexity" evidence="3">
    <location>
        <begin position="208"/>
        <end position="226"/>
    </location>
</feature>
<dbReference type="PANTHER" id="PTHR46502:SF2">
    <property type="entry name" value="16 KDA PHLOEM PROTEIN 2"/>
    <property type="match status" value="1"/>
</dbReference>
<dbReference type="CDD" id="cd08681">
    <property type="entry name" value="C2_fungal_Inn1p-like"/>
    <property type="match status" value="1"/>
</dbReference>
<dbReference type="PANTHER" id="PTHR46502">
    <property type="entry name" value="C2 DOMAIN-CONTAINING"/>
    <property type="match status" value="1"/>
</dbReference>
<dbReference type="InterPro" id="IPR000008">
    <property type="entry name" value="C2_dom"/>
</dbReference>
<feature type="region of interest" description="Disordered" evidence="3">
    <location>
        <begin position="484"/>
        <end position="808"/>
    </location>
</feature>
<feature type="compositionally biased region" description="Polar residues" evidence="3">
    <location>
        <begin position="227"/>
        <end position="238"/>
    </location>
</feature>
<feature type="compositionally biased region" description="Pro residues" evidence="3">
    <location>
        <begin position="755"/>
        <end position="769"/>
    </location>
</feature>
<feature type="compositionally biased region" description="Polar residues" evidence="3">
    <location>
        <begin position="495"/>
        <end position="517"/>
    </location>
</feature>
<feature type="compositionally biased region" description="Low complexity" evidence="3">
    <location>
        <begin position="600"/>
        <end position="622"/>
    </location>
</feature>
<feature type="region of interest" description="Disordered" evidence="3">
    <location>
        <begin position="68"/>
        <end position="122"/>
    </location>
</feature>
<feature type="domain" description="C2" evidence="4">
    <location>
        <begin position="1"/>
        <end position="163"/>
    </location>
</feature>
<evidence type="ECO:0000256" key="2">
    <source>
        <dbReference type="ARBA" id="ARBA00022837"/>
    </source>
</evidence>
<feature type="region of interest" description="Disordered" evidence="3">
    <location>
        <begin position="267"/>
        <end position="341"/>
    </location>
</feature>
<feature type="compositionally biased region" description="Low complexity" evidence="3">
    <location>
        <begin position="74"/>
        <end position="96"/>
    </location>
</feature>
<proteinExistence type="predicted"/>
<evidence type="ECO:0000256" key="1">
    <source>
        <dbReference type="ARBA" id="ARBA00022723"/>
    </source>
</evidence>
<dbReference type="GO" id="GO:0046872">
    <property type="term" value="F:metal ion binding"/>
    <property type="evidence" value="ECO:0007669"/>
    <property type="project" value="UniProtKB-KW"/>
</dbReference>
<dbReference type="OrthoDB" id="270970at2759"/>
<comment type="caution">
    <text evidence="5">The sequence shown here is derived from an EMBL/GenBank/DDBJ whole genome shotgun (WGS) entry which is preliminary data.</text>
</comment>
<feature type="compositionally biased region" description="Pro residues" evidence="3">
    <location>
        <begin position="653"/>
        <end position="673"/>
    </location>
</feature>
<feature type="compositionally biased region" description="Pro residues" evidence="3">
    <location>
        <begin position="572"/>
        <end position="581"/>
    </location>
</feature>
<feature type="compositionally biased region" description="Polar residues" evidence="3">
    <location>
        <begin position="635"/>
        <end position="651"/>
    </location>
</feature>
<accession>A0A9Q5HR64</accession>
<feature type="compositionally biased region" description="Polar residues" evidence="3">
    <location>
        <begin position="677"/>
        <end position="690"/>
    </location>
</feature>
<evidence type="ECO:0000259" key="4">
    <source>
        <dbReference type="PROSITE" id="PS50004"/>
    </source>
</evidence>